<proteinExistence type="predicted"/>
<name>A0A4Y1QUZ4_PRUDU</name>
<dbReference type="EMBL" id="AP019297">
    <property type="protein sequence ID" value="BBG95690.1"/>
    <property type="molecule type" value="Genomic_DNA"/>
</dbReference>
<evidence type="ECO:0000313" key="1">
    <source>
        <dbReference type="EMBL" id="BBG95690.1"/>
    </source>
</evidence>
<protein>
    <submittedName>
        <fullName evidence="1">Pentatricopeptide repeat superfamily protein</fullName>
    </submittedName>
</protein>
<dbReference type="AlphaFoldDB" id="A0A4Y1QUZ4"/>
<sequence>MGEEALIMTFSQSLEGVDVPEEARPQKSSSTVYGRILIMAWIRTTRTPSLRHKMLSNLPLNASLKHFFSTLHRCPAVTLV</sequence>
<accession>A0A4Y1QUZ4</accession>
<gene>
    <name evidence="1" type="ORF">Prudu_004306</name>
</gene>
<reference evidence="1" key="1">
    <citation type="journal article" date="2019" name="Science">
        <title>Mutation of a bHLH transcription factor allowed almond domestication.</title>
        <authorList>
            <person name="Sanchez-Perez R."/>
            <person name="Pavan S."/>
            <person name="Mazzeo R."/>
            <person name="Moldovan C."/>
            <person name="Aiese Cigliano R."/>
            <person name="Del Cueto J."/>
            <person name="Ricciardi F."/>
            <person name="Lotti C."/>
            <person name="Ricciardi L."/>
            <person name="Dicenta F."/>
            <person name="Lopez-Marques R.L."/>
            <person name="Lindberg Moller B."/>
        </authorList>
    </citation>
    <scope>NUCLEOTIDE SEQUENCE</scope>
</reference>
<organism evidence="1">
    <name type="scientific">Prunus dulcis</name>
    <name type="common">Almond</name>
    <name type="synonym">Amygdalus dulcis</name>
    <dbReference type="NCBI Taxonomy" id="3755"/>
    <lineage>
        <taxon>Eukaryota</taxon>
        <taxon>Viridiplantae</taxon>
        <taxon>Streptophyta</taxon>
        <taxon>Embryophyta</taxon>
        <taxon>Tracheophyta</taxon>
        <taxon>Spermatophyta</taxon>
        <taxon>Magnoliopsida</taxon>
        <taxon>eudicotyledons</taxon>
        <taxon>Gunneridae</taxon>
        <taxon>Pentapetalae</taxon>
        <taxon>rosids</taxon>
        <taxon>fabids</taxon>
        <taxon>Rosales</taxon>
        <taxon>Rosaceae</taxon>
        <taxon>Amygdaloideae</taxon>
        <taxon>Amygdaleae</taxon>
        <taxon>Prunus</taxon>
    </lineage>
</organism>